<dbReference type="InterPro" id="IPR050121">
    <property type="entry name" value="Cytochrome_P450_monoxygenase"/>
</dbReference>
<protein>
    <submittedName>
        <fullName evidence="11">Cytochrome P450</fullName>
    </submittedName>
</protein>
<dbReference type="Gene3D" id="1.10.630.10">
    <property type="entry name" value="Cytochrome P450"/>
    <property type="match status" value="1"/>
</dbReference>
<comment type="similarity">
    <text evidence="2 9">Belongs to the cytochrome P450 family.</text>
</comment>
<dbReference type="GO" id="GO:0016705">
    <property type="term" value="F:oxidoreductase activity, acting on paired donors, with incorporation or reduction of molecular oxygen"/>
    <property type="evidence" value="ECO:0007669"/>
    <property type="project" value="InterPro"/>
</dbReference>
<comment type="caution">
    <text evidence="11">The sequence shown here is derived from an EMBL/GenBank/DDBJ whole genome shotgun (WGS) entry which is preliminary data.</text>
</comment>
<evidence type="ECO:0000256" key="6">
    <source>
        <dbReference type="ARBA" id="ARBA00023004"/>
    </source>
</evidence>
<dbReference type="VEuPathDB" id="FungiDB:AO090011000411"/>
<reference evidence="11 12" key="1">
    <citation type="submission" date="2016-10" db="EMBL/GenBank/DDBJ databases">
        <title>Genome sequencing of Aspergillus oryzae BCC7051.</title>
        <authorList>
            <person name="Thammarongtham C."/>
            <person name="Vorapreeda T."/>
            <person name="Nookaew I."/>
            <person name="Srisuk T."/>
            <person name="Land M."/>
            <person name="Jeennor S."/>
            <person name="Laoteng K."/>
        </authorList>
    </citation>
    <scope>NUCLEOTIDE SEQUENCE [LARGE SCALE GENOMIC DNA]</scope>
    <source>
        <strain evidence="11 12">BCC7051</strain>
    </source>
</reference>
<accession>A0A1S9DDB5</accession>
<comment type="cofactor">
    <cofactor evidence="1 8">
        <name>heme</name>
        <dbReference type="ChEBI" id="CHEBI:30413"/>
    </cofactor>
</comment>
<dbReference type="GO" id="GO:0004497">
    <property type="term" value="F:monooxygenase activity"/>
    <property type="evidence" value="ECO:0007669"/>
    <property type="project" value="UniProtKB-KW"/>
</dbReference>
<evidence type="ECO:0000256" key="2">
    <source>
        <dbReference type="ARBA" id="ARBA00010617"/>
    </source>
</evidence>
<dbReference type="InterPro" id="IPR036396">
    <property type="entry name" value="Cyt_P450_sf"/>
</dbReference>
<evidence type="ECO:0000256" key="8">
    <source>
        <dbReference type="PIRSR" id="PIRSR602401-1"/>
    </source>
</evidence>
<evidence type="ECO:0000256" key="3">
    <source>
        <dbReference type="ARBA" id="ARBA00022617"/>
    </source>
</evidence>
<dbReference type="InterPro" id="IPR002401">
    <property type="entry name" value="Cyt_P450_E_grp-I"/>
</dbReference>
<keyword evidence="3 8" id="KW-0349">Heme</keyword>
<dbReference type="eggNOG" id="KOG0158">
    <property type="taxonomic scope" value="Eukaryota"/>
</dbReference>
<keyword evidence="7 9" id="KW-0503">Monooxygenase</keyword>
<sequence length="510" mass="58254">MNSVSALFSAGGFQWILLSLSLAFIVVYSLFYLAVGLYNLYFHPLARYPGPLLGRASSLWYARSLARGTVAQDTLKLHEKYGDVVRIAPDELSFIQPENWSAIYGHQLGKDYRELIKDPRYHDTVKPTPTILTGDWDEHTFYRKILSNSFSEKSLKDQEHILHHFVDLFVQRLKETSAEGTRELNMTDQWNYLTFDVIGFLAYGEEFHCLTSSKLHDWIEAMLCVAILMSLGQAARHLPFPFDKIYKQWAIPSNVKRQVALHRDLTEIKLQGKLQNRLQHEPQHQDVMKRMIALYKKGDIPYSVLKEHANILTIGGSETTATLLAGATFHLGKNPPVLQKLATEIRTTFANDGEITVARLSECKYLLATVEECLRIYPPSPANHTRMVPKEGIVLNDQHIPGGIGVGMPMYAAFRASSNFTYPDRFAPERWLGDPMYSKDKKGALQPFSFGPRNCLGRHLAYQEIKLALAKLVYHFDLELNPKCGDWDEQKNFTFWVKPPLWVNLHPVKS</sequence>
<evidence type="ECO:0000256" key="7">
    <source>
        <dbReference type="ARBA" id="ARBA00023033"/>
    </source>
</evidence>
<dbReference type="Pfam" id="PF00067">
    <property type="entry name" value="p450"/>
    <property type="match status" value="1"/>
</dbReference>
<dbReference type="Proteomes" id="UP000190312">
    <property type="component" value="Unassembled WGS sequence"/>
</dbReference>
<proteinExistence type="inferred from homology"/>
<keyword evidence="10" id="KW-0812">Transmembrane</keyword>
<evidence type="ECO:0000256" key="10">
    <source>
        <dbReference type="SAM" id="Phobius"/>
    </source>
</evidence>
<dbReference type="InterPro" id="IPR001128">
    <property type="entry name" value="Cyt_P450"/>
</dbReference>
<dbReference type="InterPro" id="IPR017972">
    <property type="entry name" value="Cyt_P450_CS"/>
</dbReference>
<feature type="binding site" description="axial binding residue" evidence="8">
    <location>
        <position position="455"/>
    </location>
    <ligand>
        <name>heme</name>
        <dbReference type="ChEBI" id="CHEBI:30413"/>
    </ligand>
    <ligandPart>
        <name>Fe</name>
        <dbReference type="ChEBI" id="CHEBI:18248"/>
    </ligandPart>
</feature>
<keyword evidence="10" id="KW-0472">Membrane</keyword>
<dbReference type="CDD" id="cd11058">
    <property type="entry name" value="CYP60B-like"/>
    <property type="match status" value="1"/>
</dbReference>
<dbReference type="EMBL" id="MKZY01000007">
    <property type="protein sequence ID" value="OOO06874.1"/>
    <property type="molecule type" value="Genomic_DNA"/>
</dbReference>
<dbReference type="AlphaFoldDB" id="A0A1S9DDB5"/>
<keyword evidence="6 8" id="KW-0408">Iron</keyword>
<evidence type="ECO:0000313" key="12">
    <source>
        <dbReference type="Proteomes" id="UP000190312"/>
    </source>
</evidence>
<dbReference type="PRINTS" id="PR00385">
    <property type="entry name" value="P450"/>
</dbReference>
<dbReference type="GO" id="GO:0005506">
    <property type="term" value="F:iron ion binding"/>
    <property type="evidence" value="ECO:0007669"/>
    <property type="project" value="InterPro"/>
</dbReference>
<organism evidence="11 12">
    <name type="scientific">Aspergillus oryzae</name>
    <name type="common">Yellow koji mold</name>
    <dbReference type="NCBI Taxonomy" id="5062"/>
    <lineage>
        <taxon>Eukaryota</taxon>
        <taxon>Fungi</taxon>
        <taxon>Dikarya</taxon>
        <taxon>Ascomycota</taxon>
        <taxon>Pezizomycotina</taxon>
        <taxon>Eurotiomycetes</taxon>
        <taxon>Eurotiomycetidae</taxon>
        <taxon>Eurotiales</taxon>
        <taxon>Aspergillaceae</taxon>
        <taxon>Aspergillus</taxon>
        <taxon>Aspergillus subgen. Circumdati</taxon>
    </lineage>
</organism>
<keyword evidence="5 9" id="KW-0560">Oxidoreductase</keyword>
<gene>
    <name evidence="11" type="ORF">OAory_01090770</name>
</gene>
<evidence type="ECO:0000256" key="9">
    <source>
        <dbReference type="RuleBase" id="RU000461"/>
    </source>
</evidence>
<keyword evidence="4 8" id="KW-0479">Metal-binding</keyword>
<feature type="transmembrane region" description="Helical" evidence="10">
    <location>
        <begin position="12"/>
        <end position="38"/>
    </location>
</feature>
<dbReference type="PROSITE" id="PS00086">
    <property type="entry name" value="CYTOCHROME_P450"/>
    <property type="match status" value="1"/>
</dbReference>
<evidence type="ECO:0000256" key="1">
    <source>
        <dbReference type="ARBA" id="ARBA00001971"/>
    </source>
</evidence>
<evidence type="ECO:0000313" key="11">
    <source>
        <dbReference type="EMBL" id="OOO06874.1"/>
    </source>
</evidence>
<evidence type="ECO:0000256" key="5">
    <source>
        <dbReference type="ARBA" id="ARBA00023002"/>
    </source>
</evidence>
<dbReference type="PANTHER" id="PTHR24305">
    <property type="entry name" value="CYTOCHROME P450"/>
    <property type="match status" value="1"/>
</dbReference>
<keyword evidence="10" id="KW-1133">Transmembrane helix</keyword>
<evidence type="ECO:0000256" key="4">
    <source>
        <dbReference type="ARBA" id="ARBA00022723"/>
    </source>
</evidence>
<dbReference type="PRINTS" id="PR00463">
    <property type="entry name" value="EP450I"/>
</dbReference>
<dbReference type="SUPFAM" id="SSF48264">
    <property type="entry name" value="Cytochrome P450"/>
    <property type="match status" value="1"/>
</dbReference>
<name>A0A1S9DDB5_ASPOZ</name>
<dbReference type="GO" id="GO:0020037">
    <property type="term" value="F:heme binding"/>
    <property type="evidence" value="ECO:0007669"/>
    <property type="project" value="InterPro"/>
</dbReference>
<dbReference type="PANTHER" id="PTHR24305:SF210">
    <property type="entry name" value="CYTOCHROME P450 MONOOXYGENASE ASQL-RELATED"/>
    <property type="match status" value="1"/>
</dbReference>